<keyword evidence="2" id="KW-1185">Reference proteome</keyword>
<reference evidence="1 2" key="1">
    <citation type="journal article" date="2016" name="Nat. Commun.">
        <title>Extremotolerant tardigrade genome and improved radiotolerance of human cultured cells by tardigrade-unique protein.</title>
        <authorList>
            <person name="Hashimoto T."/>
            <person name="Horikawa D.D."/>
            <person name="Saito Y."/>
            <person name="Kuwahara H."/>
            <person name="Kozuka-Hata H."/>
            <person name="Shin-I T."/>
            <person name="Minakuchi Y."/>
            <person name="Ohishi K."/>
            <person name="Motoyama A."/>
            <person name="Aizu T."/>
            <person name="Enomoto A."/>
            <person name="Kondo K."/>
            <person name="Tanaka S."/>
            <person name="Hara Y."/>
            <person name="Koshikawa S."/>
            <person name="Sagara H."/>
            <person name="Miura T."/>
            <person name="Yokobori S."/>
            <person name="Miyagawa K."/>
            <person name="Suzuki Y."/>
            <person name="Kubo T."/>
            <person name="Oyama M."/>
            <person name="Kohara Y."/>
            <person name="Fujiyama A."/>
            <person name="Arakawa K."/>
            <person name="Katayama T."/>
            <person name="Toyoda A."/>
            <person name="Kunieda T."/>
        </authorList>
    </citation>
    <scope>NUCLEOTIDE SEQUENCE [LARGE SCALE GENOMIC DNA]</scope>
    <source>
        <strain evidence="1 2">YOKOZUNA-1</strain>
    </source>
</reference>
<dbReference type="AlphaFoldDB" id="A0A1D1VDR3"/>
<proteinExistence type="predicted"/>
<organism evidence="1 2">
    <name type="scientific">Ramazzottius varieornatus</name>
    <name type="common">Water bear</name>
    <name type="synonym">Tardigrade</name>
    <dbReference type="NCBI Taxonomy" id="947166"/>
    <lineage>
        <taxon>Eukaryota</taxon>
        <taxon>Metazoa</taxon>
        <taxon>Ecdysozoa</taxon>
        <taxon>Tardigrada</taxon>
        <taxon>Eutardigrada</taxon>
        <taxon>Parachela</taxon>
        <taxon>Hypsibioidea</taxon>
        <taxon>Ramazzottiidae</taxon>
        <taxon>Ramazzottius</taxon>
    </lineage>
</organism>
<comment type="caution">
    <text evidence="1">The sequence shown here is derived from an EMBL/GenBank/DDBJ whole genome shotgun (WGS) entry which is preliminary data.</text>
</comment>
<sequence length="68" mass="7642">MAEAWCQTLSYNGRKALFRPSSRCPHMGKRTSQAEMINVALILCHQIASMCEKLCQQSNIDSNLQVKA</sequence>
<protein>
    <submittedName>
        <fullName evidence="1">Uncharacterized protein</fullName>
    </submittedName>
</protein>
<gene>
    <name evidence="1" type="primary">RvY_10728-1</name>
    <name evidence="1" type="synonym">RvY_10728.1</name>
    <name evidence="1" type="ORF">RvY_10728</name>
</gene>
<dbReference type="EMBL" id="BDGG01000005">
    <property type="protein sequence ID" value="GAU99776.1"/>
    <property type="molecule type" value="Genomic_DNA"/>
</dbReference>
<evidence type="ECO:0000313" key="1">
    <source>
        <dbReference type="EMBL" id="GAU99776.1"/>
    </source>
</evidence>
<accession>A0A1D1VDR3</accession>
<name>A0A1D1VDR3_RAMVA</name>
<dbReference type="Proteomes" id="UP000186922">
    <property type="component" value="Unassembled WGS sequence"/>
</dbReference>
<evidence type="ECO:0000313" key="2">
    <source>
        <dbReference type="Proteomes" id="UP000186922"/>
    </source>
</evidence>